<dbReference type="InterPro" id="IPR001867">
    <property type="entry name" value="OmpR/PhoB-type_DNA-bd"/>
</dbReference>
<evidence type="ECO:0000256" key="5">
    <source>
        <dbReference type="PROSITE-ProRule" id="PRU01091"/>
    </source>
</evidence>
<dbReference type="Gene3D" id="3.40.50.2300">
    <property type="match status" value="1"/>
</dbReference>
<name>A0A4Q2T040_9HYPH</name>
<keyword evidence="2 5" id="KW-0238">DNA-binding</keyword>
<dbReference type="EMBL" id="SDVB01000253">
    <property type="protein sequence ID" value="RYC10254.1"/>
    <property type="molecule type" value="Genomic_DNA"/>
</dbReference>
<keyword evidence="3" id="KW-0804">Transcription</keyword>
<dbReference type="GO" id="GO:0005829">
    <property type="term" value="C:cytosol"/>
    <property type="evidence" value="ECO:0007669"/>
    <property type="project" value="TreeGrafter"/>
</dbReference>
<evidence type="ECO:0000256" key="3">
    <source>
        <dbReference type="ARBA" id="ARBA00023163"/>
    </source>
</evidence>
<feature type="DNA-binding region" description="OmpR/PhoB-type" evidence="5">
    <location>
        <begin position="123"/>
        <end position="222"/>
    </location>
</feature>
<dbReference type="OrthoDB" id="9807846at2"/>
<dbReference type="GO" id="GO:0006355">
    <property type="term" value="P:regulation of DNA-templated transcription"/>
    <property type="evidence" value="ECO:0007669"/>
    <property type="project" value="InterPro"/>
</dbReference>
<evidence type="ECO:0000313" key="8">
    <source>
        <dbReference type="EMBL" id="RYC10254.1"/>
    </source>
</evidence>
<dbReference type="PANTHER" id="PTHR48111:SF67">
    <property type="entry name" value="TRANSCRIPTIONAL REGULATORY PROTEIN TCTD"/>
    <property type="match status" value="1"/>
</dbReference>
<dbReference type="Pfam" id="PF00486">
    <property type="entry name" value="Trans_reg_C"/>
    <property type="match status" value="1"/>
</dbReference>
<dbReference type="PROSITE" id="PS50110">
    <property type="entry name" value="RESPONSE_REGULATORY"/>
    <property type="match status" value="1"/>
</dbReference>
<dbReference type="Proteomes" id="UP000291088">
    <property type="component" value="Unassembled WGS sequence"/>
</dbReference>
<keyword evidence="9" id="KW-1185">Reference proteome</keyword>
<dbReference type="InterPro" id="IPR016032">
    <property type="entry name" value="Sig_transdc_resp-reg_C-effctor"/>
</dbReference>
<reference evidence="8 9" key="1">
    <citation type="submission" date="2019-01" db="EMBL/GenBank/DDBJ databases">
        <authorList>
            <person name="Deng T."/>
        </authorList>
    </citation>
    <scope>NUCLEOTIDE SEQUENCE [LARGE SCALE GENOMIC DNA]</scope>
    <source>
        <strain evidence="8 9">F8825</strain>
    </source>
</reference>
<keyword evidence="1" id="KW-0805">Transcription regulation</keyword>
<dbReference type="SUPFAM" id="SSF52172">
    <property type="entry name" value="CheY-like"/>
    <property type="match status" value="1"/>
</dbReference>
<evidence type="ECO:0000256" key="1">
    <source>
        <dbReference type="ARBA" id="ARBA00023015"/>
    </source>
</evidence>
<dbReference type="GO" id="GO:0032993">
    <property type="term" value="C:protein-DNA complex"/>
    <property type="evidence" value="ECO:0007669"/>
    <property type="project" value="TreeGrafter"/>
</dbReference>
<dbReference type="AlphaFoldDB" id="A0A4Q2T040"/>
<evidence type="ECO:0000256" key="2">
    <source>
        <dbReference type="ARBA" id="ARBA00023125"/>
    </source>
</evidence>
<dbReference type="GO" id="GO:0000156">
    <property type="term" value="F:phosphorelay response regulator activity"/>
    <property type="evidence" value="ECO:0007669"/>
    <property type="project" value="TreeGrafter"/>
</dbReference>
<dbReference type="GO" id="GO:0000976">
    <property type="term" value="F:transcription cis-regulatory region binding"/>
    <property type="evidence" value="ECO:0007669"/>
    <property type="project" value="TreeGrafter"/>
</dbReference>
<comment type="caution">
    <text evidence="4">Lacks conserved residue(s) required for the propagation of feature annotation.</text>
</comment>
<evidence type="ECO:0000259" key="7">
    <source>
        <dbReference type="PROSITE" id="PS51755"/>
    </source>
</evidence>
<dbReference type="InterPro" id="IPR011006">
    <property type="entry name" value="CheY-like_superfamily"/>
</dbReference>
<comment type="caution">
    <text evidence="8">The sequence shown here is derived from an EMBL/GenBank/DDBJ whole genome shotgun (WGS) entry which is preliminary data.</text>
</comment>
<protein>
    <submittedName>
        <fullName evidence="8">Response regulator transcription factor</fullName>
    </submittedName>
</protein>
<evidence type="ECO:0000313" key="9">
    <source>
        <dbReference type="Proteomes" id="UP000291088"/>
    </source>
</evidence>
<feature type="domain" description="OmpR/PhoB-type" evidence="7">
    <location>
        <begin position="123"/>
        <end position="222"/>
    </location>
</feature>
<feature type="domain" description="Response regulatory" evidence="6">
    <location>
        <begin position="1"/>
        <end position="116"/>
    </location>
</feature>
<dbReference type="FunFam" id="1.10.10.10:FF:000657">
    <property type="entry name" value="Two-component system response regulator"/>
    <property type="match status" value="1"/>
</dbReference>
<dbReference type="Gene3D" id="1.10.10.10">
    <property type="entry name" value="Winged helix-like DNA-binding domain superfamily/Winged helix DNA-binding domain"/>
    <property type="match status" value="1"/>
</dbReference>
<evidence type="ECO:0000256" key="4">
    <source>
        <dbReference type="PROSITE-ProRule" id="PRU00169"/>
    </source>
</evidence>
<dbReference type="PROSITE" id="PS51755">
    <property type="entry name" value="OMPR_PHOB"/>
    <property type="match status" value="1"/>
</dbReference>
<dbReference type="RefSeq" id="WP_129333643.1">
    <property type="nucleotide sequence ID" value="NZ_SDVB01000253.1"/>
</dbReference>
<dbReference type="SMART" id="SM00862">
    <property type="entry name" value="Trans_reg_C"/>
    <property type="match status" value="1"/>
</dbReference>
<proteinExistence type="predicted"/>
<dbReference type="PANTHER" id="PTHR48111">
    <property type="entry name" value="REGULATOR OF RPOS"/>
    <property type="match status" value="1"/>
</dbReference>
<dbReference type="SUPFAM" id="SSF46894">
    <property type="entry name" value="C-terminal effector domain of the bipartite response regulators"/>
    <property type="match status" value="1"/>
</dbReference>
<gene>
    <name evidence="8" type="ORF">EUU22_19540</name>
</gene>
<dbReference type="InterPro" id="IPR001789">
    <property type="entry name" value="Sig_transdc_resp-reg_receiver"/>
</dbReference>
<accession>A0A4Q2T040</accession>
<evidence type="ECO:0000259" key="6">
    <source>
        <dbReference type="PROSITE" id="PS50110"/>
    </source>
</evidence>
<dbReference type="InterPro" id="IPR036388">
    <property type="entry name" value="WH-like_DNA-bd_sf"/>
</dbReference>
<organism evidence="8 9">
    <name type="scientific">Ciceribacter ferrooxidans</name>
    <dbReference type="NCBI Taxonomy" id="2509717"/>
    <lineage>
        <taxon>Bacteria</taxon>
        <taxon>Pseudomonadati</taxon>
        <taxon>Pseudomonadota</taxon>
        <taxon>Alphaproteobacteria</taxon>
        <taxon>Hyphomicrobiales</taxon>
        <taxon>Rhizobiaceae</taxon>
        <taxon>Ciceribacter</taxon>
    </lineage>
</organism>
<sequence length="223" mass="25229">MIVVVDERELVKEGYTSLFGREGIPSTGFDPAEFGEWVNTAADGDIAAVEAFLLGQGEQTMDLPRAIRDRTQAPVIAVSDQPSLEATLALFDCGVDDVVRKPVHPREILARAAAIRRRLRAISNYTEIGPIRVFNDGRDPEIDGTVFPLPRRERRILEYLVLNRGRRVSKSQIFNAIYGIFDEEVEENVVESHISKLRKKLRKKLGFDPVDSKRFLGYCIDWN</sequence>
<dbReference type="InterPro" id="IPR039420">
    <property type="entry name" value="WalR-like"/>
</dbReference>